<dbReference type="SMART" id="SM00530">
    <property type="entry name" value="HTH_XRE"/>
    <property type="match status" value="1"/>
</dbReference>
<organism evidence="5 6">
    <name type="scientific">Jeotgalibacillus marinus</name>
    <dbReference type="NCBI Taxonomy" id="86667"/>
    <lineage>
        <taxon>Bacteria</taxon>
        <taxon>Bacillati</taxon>
        <taxon>Bacillota</taxon>
        <taxon>Bacilli</taxon>
        <taxon>Bacillales</taxon>
        <taxon>Caryophanaceae</taxon>
        <taxon>Jeotgalibacillus</taxon>
    </lineage>
</organism>
<dbReference type="Proteomes" id="UP001556040">
    <property type="component" value="Unassembled WGS sequence"/>
</dbReference>
<dbReference type="EMBL" id="JBFMIA010000002">
    <property type="protein sequence ID" value="MEW9500926.1"/>
    <property type="molecule type" value="Genomic_DNA"/>
</dbReference>
<evidence type="ECO:0000256" key="2">
    <source>
        <dbReference type="ARBA" id="ARBA00023125"/>
    </source>
</evidence>
<keyword evidence="1" id="KW-0805">Transcription regulation</keyword>
<comment type="caution">
    <text evidence="5">The sequence shown here is derived from an EMBL/GenBank/DDBJ whole genome shotgun (WGS) entry which is preliminary data.</text>
</comment>
<evidence type="ECO:0000313" key="5">
    <source>
        <dbReference type="EMBL" id="MEW9500926.1"/>
    </source>
</evidence>
<gene>
    <name evidence="5" type="ORF">AB1471_03805</name>
</gene>
<evidence type="ECO:0000313" key="6">
    <source>
        <dbReference type="Proteomes" id="UP001556040"/>
    </source>
</evidence>
<keyword evidence="6" id="KW-1185">Reference proteome</keyword>
<dbReference type="CDD" id="cd00093">
    <property type="entry name" value="HTH_XRE"/>
    <property type="match status" value="1"/>
</dbReference>
<dbReference type="InterPro" id="IPR010982">
    <property type="entry name" value="Lambda_DNA-bd_dom_sf"/>
</dbReference>
<protein>
    <submittedName>
        <fullName evidence="5">Helix-turn-helix transcriptional regulator</fullName>
    </submittedName>
</protein>
<name>A0ABV3Q0Q2_9BACL</name>
<dbReference type="SUPFAM" id="SSF47413">
    <property type="entry name" value="lambda repressor-like DNA-binding domains"/>
    <property type="match status" value="1"/>
</dbReference>
<keyword evidence="2" id="KW-0238">DNA-binding</keyword>
<feature type="domain" description="HTH cro/C1-type" evidence="4">
    <location>
        <begin position="14"/>
        <end position="68"/>
    </location>
</feature>
<evidence type="ECO:0000259" key="4">
    <source>
        <dbReference type="PROSITE" id="PS50943"/>
    </source>
</evidence>
<dbReference type="RefSeq" id="WP_367778273.1">
    <property type="nucleotide sequence ID" value="NZ_JBFMIA010000002.1"/>
</dbReference>
<evidence type="ECO:0000256" key="3">
    <source>
        <dbReference type="ARBA" id="ARBA00023163"/>
    </source>
</evidence>
<dbReference type="Gene3D" id="1.10.260.40">
    <property type="entry name" value="lambda repressor-like DNA-binding domains"/>
    <property type="match status" value="1"/>
</dbReference>
<dbReference type="PANTHER" id="PTHR46797:SF23">
    <property type="entry name" value="HTH-TYPE TRANSCRIPTIONAL REGULATOR SUTR"/>
    <property type="match status" value="1"/>
</dbReference>
<dbReference type="PROSITE" id="PS50943">
    <property type="entry name" value="HTH_CROC1"/>
    <property type="match status" value="1"/>
</dbReference>
<dbReference type="PANTHER" id="PTHR46797">
    <property type="entry name" value="HTH-TYPE TRANSCRIPTIONAL REGULATOR"/>
    <property type="match status" value="1"/>
</dbReference>
<accession>A0ABV3Q0Q2</accession>
<evidence type="ECO:0000256" key="1">
    <source>
        <dbReference type="ARBA" id="ARBA00023015"/>
    </source>
</evidence>
<proteinExistence type="predicted"/>
<sequence>MLNNEINNFVGKKIKELRQEKELTQMELSKMIRVDESILAYYEEGLLELTVSKLHALAENLDVSYSFFLPKQKRVK</sequence>
<dbReference type="InterPro" id="IPR050807">
    <property type="entry name" value="TransReg_Diox_bact_type"/>
</dbReference>
<reference evidence="5 6" key="1">
    <citation type="journal article" date="1979" name="Int. J. Syst. Evol. Microbiol.">
        <title>Bacillus globisporus subsp. marinus subsp. nov.</title>
        <authorList>
            <person name="Liu H."/>
        </authorList>
    </citation>
    <scope>NUCLEOTIDE SEQUENCE [LARGE SCALE GENOMIC DNA]</scope>
    <source>
        <strain evidence="5 6">DSM 1297</strain>
    </source>
</reference>
<dbReference type="InterPro" id="IPR001387">
    <property type="entry name" value="Cro/C1-type_HTH"/>
</dbReference>
<keyword evidence="3" id="KW-0804">Transcription</keyword>
<dbReference type="Pfam" id="PF01381">
    <property type="entry name" value="HTH_3"/>
    <property type="match status" value="1"/>
</dbReference>